<dbReference type="GO" id="GO:0003700">
    <property type="term" value="F:DNA-binding transcription factor activity"/>
    <property type="evidence" value="ECO:0007669"/>
    <property type="project" value="InterPro"/>
</dbReference>
<dbReference type="InterPro" id="IPR013196">
    <property type="entry name" value="HTH_11"/>
</dbReference>
<feature type="compositionally biased region" description="Low complexity" evidence="3">
    <location>
        <begin position="343"/>
        <end position="368"/>
    </location>
</feature>
<evidence type="ECO:0000259" key="4">
    <source>
        <dbReference type="PROSITE" id="PS51000"/>
    </source>
</evidence>
<feature type="domain" description="HTH deoR-type" evidence="4">
    <location>
        <begin position="4"/>
        <end position="70"/>
    </location>
</feature>
<proteinExistence type="predicted"/>
<evidence type="ECO:0000256" key="1">
    <source>
        <dbReference type="ARBA" id="ARBA00023015"/>
    </source>
</evidence>
<dbReference type="Gene3D" id="1.10.10.10">
    <property type="entry name" value="Winged helix-like DNA-binding domain superfamily/Winged helix DNA-binding domain"/>
    <property type="match status" value="1"/>
</dbReference>
<dbReference type="InterPro" id="IPR051534">
    <property type="entry name" value="CBASS_pafABC_assoc_protein"/>
</dbReference>
<keyword evidence="1" id="KW-0805">Transcription regulation</keyword>
<name>A0A7K2IZA8_9ACTN</name>
<dbReference type="SUPFAM" id="SSF46785">
    <property type="entry name" value="Winged helix' DNA-binding domain"/>
    <property type="match status" value="1"/>
</dbReference>
<dbReference type="Pfam" id="PF25583">
    <property type="entry name" value="WCX"/>
    <property type="match status" value="1"/>
</dbReference>
<dbReference type="Pfam" id="PF08279">
    <property type="entry name" value="HTH_11"/>
    <property type="match status" value="1"/>
</dbReference>
<dbReference type="PANTHER" id="PTHR34580">
    <property type="match status" value="1"/>
</dbReference>
<dbReference type="PROSITE" id="PS51000">
    <property type="entry name" value="HTH_DEOR_2"/>
    <property type="match status" value="1"/>
</dbReference>
<sequence>MADTGRRMLRLLSLLQNGRSWSGAALAEALDTSPRSLRRDIDRLRELGYPVESLRGPGGHYRLVAGNAVPPLMFEDDEVVTVALGLRMVAGGLSGVEDVEEGAERALGKIERVLPSRLSRRAASLSAAVDPGRRVWPGPSADLVTTLGEAVAAGHRVRLLHRGRDGAERRRRVDPYRLILLRRRWYLFGWDHEREDWRSFRLDRIVEATPTHAPYTRREPPARDLADHLERRFGRAEERHTVTVLFHASAGEVAARLVRVDGTLEPVGADRARYTARVDSHEWMAMVLALTGLDFTVEGPEGFVDRIAELSARLARAVTPEEADGGSPSDGGPPPPGSTAAESTRPGPTGRSGRRSAGSEGPRSAPGR</sequence>
<dbReference type="InterPro" id="IPR036390">
    <property type="entry name" value="WH_DNA-bd_sf"/>
</dbReference>
<dbReference type="AlphaFoldDB" id="A0A7K2IZA8"/>
<dbReference type="Pfam" id="PF13280">
    <property type="entry name" value="WYL"/>
    <property type="match status" value="1"/>
</dbReference>
<protein>
    <submittedName>
        <fullName evidence="5">WYL domain-containing protein</fullName>
    </submittedName>
</protein>
<keyword evidence="2" id="KW-0804">Transcription</keyword>
<reference evidence="5 6" key="1">
    <citation type="journal article" date="2019" name="Nat. Commun.">
        <title>The antimicrobial potential of Streptomyces from insect microbiomes.</title>
        <authorList>
            <person name="Chevrette M.G."/>
            <person name="Carlson C.M."/>
            <person name="Ortega H.E."/>
            <person name="Thomas C."/>
            <person name="Ananiev G.E."/>
            <person name="Barns K.J."/>
            <person name="Book A.J."/>
            <person name="Cagnazzo J."/>
            <person name="Carlos C."/>
            <person name="Flanigan W."/>
            <person name="Grubbs K.J."/>
            <person name="Horn H.A."/>
            <person name="Hoffmann F.M."/>
            <person name="Klassen J.L."/>
            <person name="Knack J.J."/>
            <person name="Lewin G.R."/>
            <person name="McDonald B.R."/>
            <person name="Muller L."/>
            <person name="Melo W.G.P."/>
            <person name="Pinto-Tomas A.A."/>
            <person name="Schmitz A."/>
            <person name="Wendt-Pienkowski E."/>
            <person name="Wildman S."/>
            <person name="Zhao M."/>
            <person name="Zhang F."/>
            <person name="Bugni T.S."/>
            <person name="Andes D.R."/>
            <person name="Pupo M.T."/>
            <person name="Currie C.R."/>
        </authorList>
    </citation>
    <scope>NUCLEOTIDE SEQUENCE [LARGE SCALE GENOMIC DNA]</scope>
    <source>
        <strain evidence="5 6">SID5840</strain>
    </source>
</reference>
<evidence type="ECO:0000256" key="3">
    <source>
        <dbReference type="SAM" id="MobiDB-lite"/>
    </source>
</evidence>
<dbReference type="InterPro" id="IPR026881">
    <property type="entry name" value="WYL_dom"/>
</dbReference>
<evidence type="ECO:0000313" key="6">
    <source>
        <dbReference type="Proteomes" id="UP000467124"/>
    </source>
</evidence>
<feature type="region of interest" description="Disordered" evidence="3">
    <location>
        <begin position="317"/>
        <end position="368"/>
    </location>
</feature>
<evidence type="ECO:0000256" key="2">
    <source>
        <dbReference type="ARBA" id="ARBA00023163"/>
    </source>
</evidence>
<dbReference type="InterPro" id="IPR028349">
    <property type="entry name" value="PafC-like"/>
</dbReference>
<dbReference type="InterPro" id="IPR057727">
    <property type="entry name" value="WCX_dom"/>
</dbReference>
<dbReference type="PANTHER" id="PTHR34580:SF3">
    <property type="entry name" value="PROTEIN PAFB"/>
    <property type="match status" value="1"/>
</dbReference>
<dbReference type="EMBL" id="WWHY01000001">
    <property type="protein sequence ID" value="MYR35147.1"/>
    <property type="molecule type" value="Genomic_DNA"/>
</dbReference>
<dbReference type="InterPro" id="IPR001034">
    <property type="entry name" value="DeoR_HTH"/>
</dbReference>
<dbReference type="Proteomes" id="UP000467124">
    <property type="component" value="Unassembled WGS sequence"/>
</dbReference>
<evidence type="ECO:0000313" key="5">
    <source>
        <dbReference type="EMBL" id="MYR35147.1"/>
    </source>
</evidence>
<accession>A0A7K2IZA8</accession>
<comment type="caution">
    <text evidence="5">The sequence shown here is derived from an EMBL/GenBank/DDBJ whole genome shotgun (WGS) entry which is preliminary data.</text>
</comment>
<dbReference type="PIRSF" id="PIRSF016838">
    <property type="entry name" value="PafC"/>
    <property type="match status" value="1"/>
</dbReference>
<gene>
    <name evidence="5" type="ORF">GTW20_23505</name>
</gene>
<dbReference type="PROSITE" id="PS52050">
    <property type="entry name" value="WYL"/>
    <property type="match status" value="1"/>
</dbReference>
<dbReference type="RefSeq" id="WP_017534735.1">
    <property type="nucleotide sequence ID" value="NZ_JBEYHC010000142.1"/>
</dbReference>
<dbReference type="InterPro" id="IPR036388">
    <property type="entry name" value="WH-like_DNA-bd_sf"/>
</dbReference>
<organism evidence="5 6">
    <name type="scientific">Nocardiopsis alba</name>
    <dbReference type="NCBI Taxonomy" id="53437"/>
    <lineage>
        <taxon>Bacteria</taxon>
        <taxon>Bacillati</taxon>
        <taxon>Actinomycetota</taxon>
        <taxon>Actinomycetes</taxon>
        <taxon>Streptosporangiales</taxon>
        <taxon>Nocardiopsidaceae</taxon>
        <taxon>Nocardiopsis</taxon>
    </lineage>
</organism>